<evidence type="ECO:0000313" key="1">
    <source>
        <dbReference type="EMBL" id="CAI9592992.1"/>
    </source>
</evidence>
<evidence type="ECO:0000313" key="2">
    <source>
        <dbReference type="Proteomes" id="UP001162483"/>
    </source>
</evidence>
<name>A0ABN9F7J8_9NEOB</name>
<keyword evidence="2" id="KW-1185">Reference proteome</keyword>
<proteinExistence type="predicted"/>
<reference evidence="1" key="1">
    <citation type="submission" date="2023-05" db="EMBL/GenBank/DDBJ databases">
        <authorList>
            <person name="Stuckert A."/>
        </authorList>
    </citation>
    <scope>NUCLEOTIDE SEQUENCE</scope>
</reference>
<organism evidence="1 2">
    <name type="scientific">Staurois parvus</name>
    <dbReference type="NCBI Taxonomy" id="386267"/>
    <lineage>
        <taxon>Eukaryota</taxon>
        <taxon>Metazoa</taxon>
        <taxon>Chordata</taxon>
        <taxon>Craniata</taxon>
        <taxon>Vertebrata</taxon>
        <taxon>Euteleostomi</taxon>
        <taxon>Amphibia</taxon>
        <taxon>Batrachia</taxon>
        <taxon>Anura</taxon>
        <taxon>Neobatrachia</taxon>
        <taxon>Ranoidea</taxon>
        <taxon>Ranidae</taxon>
        <taxon>Staurois</taxon>
    </lineage>
</organism>
<feature type="non-terminal residue" evidence="1">
    <location>
        <position position="52"/>
    </location>
</feature>
<dbReference type="EMBL" id="CATNWA010016475">
    <property type="protein sequence ID" value="CAI9592992.1"/>
    <property type="molecule type" value="Genomic_DNA"/>
</dbReference>
<sequence>MTLESWVGAVLWPASTARVPLSPPRPHAQMVAVCCPRPLPSGRLPSVAPSLL</sequence>
<comment type="caution">
    <text evidence="1">The sequence shown here is derived from an EMBL/GenBank/DDBJ whole genome shotgun (WGS) entry which is preliminary data.</text>
</comment>
<dbReference type="Proteomes" id="UP001162483">
    <property type="component" value="Unassembled WGS sequence"/>
</dbReference>
<accession>A0ABN9F7J8</accession>
<protein>
    <submittedName>
        <fullName evidence="1">Uncharacterized protein</fullName>
    </submittedName>
</protein>
<gene>
    <name evidence="1" type="ORF">SPARVUS_LOCUS11467077</name>
</gene>